<dbReference type="Proteomes" id="UP000267096">
    <property type="component" value="Unassembled WGS sequence"/>
</dbReference>
<keyword evidence="2" id="KW-0472">Membrane</keyword>
<organism evidence="5">
    <name type="scientific">Anisakis simplex</name>
    <name type="common">Herring worm</name>
    <dbReference type="NCBI Taxonomy" id="6269"/>
    <lineage>
        <taxon>Eukaryota</taxon>
        <taxon>Metazoa</taxon>
        <taxon>Ecdysozoa</taxon>
        <taxon>Nematoda</taxon>
        <taxon>Chromadorea</taxon>
        <taxon>Rhabditida</taxon>
        <taxon>Spirurina</taxon>
        <taxon>Ascaridomorpha</taxon>
        <taxon>Ascaridoidea</taxon>
        <taxon>Anisakidae</taxon>
        <taxon>Anisakis</taxon>
        <taxon>Anisakis simplex complex</taxon>
    </lineage>
</organism>
<feature type="region of interest" description="Disordered" evidence="1">
    <location>
        <begin position="327"/>
        <end position="369"/>
    </location>
</feature>
<dbReference type="OrthoDB" id="5855624at2759"/>
<name>A0A0M3JVX7_ANISI</name>
<sequence>MFGAQFNQQQRNLQQQAYQQNAVNPKRASYSSRFINTPVVTANTSSGALMQIRLVSYTNEQLSLPHGKTCVCPQGKTCPFLKPGIPSCMFSFTIIVSAPEQSVQYISSEFMPATDPTLNSGNWTTLHTMNLTSRPMAIDVFVHHLGVVIDQQTAQLEFYNYVVLVDTFVIPLANYDASQGAGTSTTATGILQQTQLQLEYSVQCANGKQGPSCDLTCTPTPGDSSSAVCVSSITGVVQSCEYSGVQVRINCPRIQIHFSICRTLPTVKYVPMVGDVSSAYRVWTIVLGCLLGVSIIFIILLIIFYVIARNQQLSDEKERQHQDYLPAAYTSPGTQPLMQKDDEWDRGDTRATGNLQSSSHDNETISNVR</sequence>
<accession>A0A0M3JVX7</accession>
<reference evidence="5" key="1">
    <citation type="submission" date="2017-02" db="UniProtKB">
        <authorList>
            <consortium name="WormBaseParasite"/>
        </authorList>
    </citation>
    <scope>IDENTIFICATION</scope>
</reference>
<feature type="compositionally biased region" description="Polar residues" evidence="1">
    <location>
        <begin position="351"/>
        <end position="369"/>
    </location>
</feature>
<feature type="compositionally biased region" description="Basic and acidic residues" evidence="1">
    <location>
        <begin position="339"/>
        <end position="349"/>
    </location>
</feature>
<evidence type="ECO:0000313" key="4">
    <source>
        <dbReference type="Proteomes" id="UP000267096"/>
    </source>
</evidence>
<evidence type="ECO:0000256" key="1">
    <source>
        <dbReference type="SAM" id="MobiDB-lite"/>
    </source>
</evidence>
<keyword evidence="4" id="KW-1185">Reference proteome</keyword>
<evidence type="ECO:0000313" key="3">
    <source>
        <dbReference type="EMBL" id="VDK45984.1"/>
    </source>
</evidence>
<proteinExistence type="predicted"/>
<keyword evidence="2" id="KW-1133">Transmembrane helix</keyword>
<keyword evidence="2" id="KW-0812">Transmembrane</keyword>
<dbReference type="EMBL" id="UYRR01031109">
    <property type="protein sequence ID" value="VDK45984.1"/>
    <property type="molecule type" value="Genomic_DNA"/>
</dbReference>
<dbReference type="AlphaFoldDB" id="A0A0M3JVX7"/>
<evidence type="ECO:0000313" key="5">
    <source>
        <dbReference type="WBParaSite" id="ASIM_0001239601-mRNA-1"/>
    </source>
</evidence>
<dbReference type="WBParaSite" id="ASIM_0001239601-mRNA-1">
    <property type="protein sequence ID" value="ASIM_0001239601-mRNA-1"/>
    <property type="gene ID" value="ASIM_0001239601"/>
</dbReference>
<reference evidence="3 4" key="2">
    <citation type="submission" date="2018-11" db="EMBL/GenBank/DDBJ databases">
        <authorList>
            <consortium name="Pathogen Informatics"/>
        </authorList>
    </citation>
    <scope>NUCLEOTIDE SEQUENCE [LARGE SCALE GENOMIC DNA]</scope>
</reference>
<feature type="transmembrane region" description="Helical" evidence="2">
    <location>
        <begin position="282"/>
        <end position="307"/>
    </location>
</feature>
<evidence type="ECO:0000256" key="2">
    <source>
        <dbReference type="SAM" id="Phobius"/>
    </source>
</evidence>
<gene>
    <name evidence="3" type="ORF">ASIM_LOCUS11862</name>
</gene>
<protein>
    <submittedName>
        <fullName evidence="5">Transmembrane protein</fullName>
    </submittedName>
</protein>